<gene>
    <name evidence="15" type="primary">kdkA</name>
    <name evidence="16" type="ORF">GCM10023332_13240</name>
</gene>
<evidence type="ECO:0000256" key="12">
    <source>
        <dbReference type="ARBA" id="ARBA00023136"/>
    </source>
</evidence>
<evidence type="ECO:0000256" key="2">
    <source>
        <dbReference type="ARBA" id="ARBA00004713"/>
    </source>
</evidence>
<evidence type="ECO:0000256" key="4">
    <source>
        <dbReference type="ARBA" id="ARBA00011988"/>
    </source>
</evidence>
<dbReference type="NCBIfam" id="NF002475">
    <property type="entry name" value="PRK01723.1"/>
    <property type="match status" value="1"/>
</dbReference>
<dbReference type="InterPro" id="IPR022826">
    <property type="entry name" value="KDO_kinase"/>
</dbReference>
<comment type="pathway">
    <text evidence="2 15">Bacterial outer membrane biogenesis; LPS core biosynthesis.</text>
</comment>
<evidence type="ECO:0000256" key="7">
    <source>
        <dbReference type="ARBA" id="ARBA00022679"/>
    </source>
</evidence>
<dbReference type="EC" id="2.7.1.166" evidence="4 15"/>
<keyword evidence="10 15" id="KW-0067">ATP-binding</keyword>
<dbReference type="InterPro" id="IPR011009">
    <property type="entry name" value="Kinase-like_dom_sf"/>
</dbReference>
<keyword evidence="11 15" id="KW-0448">Lipopolysaccharide biosynthesis</keyword>
<evidence type="ECO:0000256" key="6">
    <source>
        <dbReference type="ARBA" id="ARBA00022519"/>
    </source>
</evidence>
<evidence type="ECO:0000256" key="13">
    <source>
        <dbReference type="ARBA" id="ARBA00029511"/>
    </source>
</evidence>
<evidence type="ECO:0000256" key="9">
    <source>
        <dbReference type="ARBA" id="ARBA00022777"/>
    </source>
</evidence>
<evidence type="ECO:0000256" key="5">
    <source>
        <dbReference type="ARBA" id="ARBA00022475"/>
    </source>
</evidence>
<accession>A0ABP9E049</accession>
<keyword evidence="7 15" id="KW-0808">Transferase</keyword>
<keyword evidence="12 15" id="KW-0472">Membrane</keyword>
<evidence type="ECO:0000313" key="16">
    <source>
        <dbReference type="EMBL" id="GAA4862526.1"/>
    </source>
</evidence>
<evidence type="ECO:0000256" key="14">
    <source>
        <dbReference type="ARBA" id="ARBA00034417"/>
    </source>
</evidence>
<sequence>MVAFDATESLTPYRNADGEGAILFDASQLRQVDPRWFDPALWGDRARPVEGSGRGGAWFIEASHGPCVLRQYRRGGWAARISKDRHLWQGASHVRSFAEFRLLRDLGRKGLPVPAPIAASYVRRGLGYRASILLQRIVDVRSLAELASSSPDDAPWSAAGRLLARFHRAGLDHADLNAHNLLFDADGKGWLIDLDRGRLRIPETAWREANLSRLKRSLFKVCRGRARADVEADFARLRAAYDEAWSKGY</sequence>
<dbReference type="Pfam" id="PF06293">
    <property type="entry name" value="Kdo"/>
    <property type="match status" value="1"/>
</dbReference>
<keyword evidence="6 15" id="KW-0997">Cell inner membrane</keyword>
<evidence type="ECO:0000256" key="15">
    <source>
        <dbReference type="HAMAP-Rule" id="MF_00521"/>
    </source>
</evidence>
<dbReference type="GO" id="GO:0016301">
    <property type="term" value="F:kinase activity"/>
    <property type="evidence" value="ECO:0007669"/>
    <property type="project" value="UniProtKB-KW"/>
</dbReference>
<comment type="subcellular location">
    <subcellularLocation>
        <location evidence="1 15">Cell inner membrane</location>
        <topology evidence="1 15">Peripheral membrane protein</topology>
        <orientation evidence="1 15">Cytoplasmic side</orientation>
    </subcellularLocation>
</comment>
<evidence type="ECO:0000256" key="10">
    <source>
        <dbReference type="ARBA" id="ARBA00022840"/>
    </source>
</evidence>
<feature type="active site" evidence="15">
    <location>
        <position position="175"/>
    </location>
</feature>
<protein>
    <recommendedName>
        <fullName evidence="13 15">3-deoxy-D-manno-octulosonic acid kinase</fullName>
        <shortName evidence="15">Kdo kinase</shortName>
        <ecNumber evidence="4 15">2.7.1.166</ecNumber>
    </recommendedName>
</protein>
<dbReference type="SUPFAM" id="SSF56112">
    <property type="entry name" value="Protein kinase-like (PK-like)"/>
    <property type="match status" value="1"/>
</dbReference>
<dbReference type="Gene3D" id="1.10.510.10">
    <property type="entry name" value="Transferase(Phosphotransferase) domain 1"/>
    <property type="match status" value="1"/>
</dbReference>
<comment type="catalytic activity">
    <reaction evidence="14 15">
        <text>an alpha-Kdo-(2-&gt;6)-lipid IVA + ATP = a 4-O-phospho-alpha-Kdo-(2-&gt;6)-lipid IVA + ADP + H(+)</text>
        <dbReference type="Rhea" id="RHEA:74271"/>
        <dbReference type="ChEBI" id="CHEBI:15378"/>
        <dbReference type="ChEBI" id="CHEBI:30616"/>
        <dbReference type="ChEBI" id="CHEBI:176428"/>
        <dbReference type="ChEBI" id="CHEBI:193140"/>
        <dbReference type="ChEBI" id="CHEBI:456216"/>
        <dbReference type="EC" id="2.7.1.166"/>
    </reaction>
</comment>
<comment type="caution">
    <text evidence="16">The sequence shown here is derived from an EMBL/GenBank/DDBJ whole genome shotgun (WGS) entry which is preliminary data.</text>
</comment>
<keyword evidence="8 15" id="KW-0547">Nucleotide-binding</keyword>
<keyword evidence="9 15" id="KW-0418">Kinase</keyword>
<keyword evidence="5 15" id="KW-1003">Cell membrane</keyword>
<dbReference type="EMBL" id="BAABJY010000002">
    <property type="protein sequence ID" value="GAA4862526.1"/>
    <property type="molecule type" value="Genomic_DNA"/>
</dbReference>
<reference evidence="17" key="1">
    <citation type="journal article" date="2019" name="Int. J. Syst. Evol. Microbiol.">
        <title>The Global Catalogue of Microorganisms (GCM) 10K type strain sequencing project: providing services to taxonomists for standard genome sequencing and annotation.</title>
        <authorList>
            <consortium name="The Broad Institute Genomics Platform"/>
            <consortium name="The Broad Institute Genome Sequencing Center for Infectious Disease"/>
            <person name="Wu L."/>
            <person name="Ma J."/>
        </authorList>
    </citation>
    <scope>NUCLEOTIDE SEQUENCE [LARGE SCALE GENOMIC DNA]</scope>
    <source>
        <strain evidence="17">JCM 18392</strain>
    </source>
</reference>
<evidence type="ECO:0000256" key="8">
    <source>
        <dbReference type="ARBA" id="ARBA00022741"/>
    </source>
</evidence>
<name>A0ABP9E049_9GAMM</name>
<proteinExistence type="inferred from homology"/>
<dbReference type="HAMAP" id="MF_00521">
    <property type="entry name" value="KDO_kinase"/>
    <property type="match status" value="1"/>
</dbReference>
<evidence type="ECO:0000313" key="17">
    <source>
        <dbReference type="Proteomes" id="UP001501323"/>
    </source>
</evidence>
<comment type="function">
    <text evidence="15">Catalyzes the ATP-dependent phosphorylation of the 3-deoxy-D-manno-octulosonic acid (Kdo) residue in Kdo-lipid IV(A) at the 4-OH position.</text>
</comment>
<comment type="similarity">
    <text evidence="3 15">Belongs to the protein kinase superfamily. KdkA/RfaP family.</text>
</comment>
<evidence type="ECO:0000256" key="1">
    <source>
        <dbReference type="ARBA" id="ARBA00004515"/>
    </source>
</evidence>
<dbReference type="Proteomes" id="UP001501323">
    <property type="component" value="Unassembled WGS sequence"/>
</dbReference>
<keyword evidence="17" id="KW-1185">Reference proteome</keyword>
<dbReference type="RefSeq" id="WP_345294733.1">
    <property type="nucleotide sequence ID" value="NZ_BAABJY010000002.1"/>
</dbReference>
<evidence type="ECO:0000256" key="11">
    <source>
        <dbReference type="ARBA" id="ARBA00022985"/>
    </source>
</evidence>
<organism evidence="16 17">
    <name type="scientific">Luteimonas vadosa</name>
    <dbReference type="NCBI Taxonomy" id="1165507"/>
    <lineage>
        <taxon>Bacteria</taxon>
        <taxon>Pseudomonadati</taxon>
        <taxon>Pseudomonadota</taxon>
        <taxon>Gammaproteobacteria</taxon>
        <taxon>Lysobacterales</taxon>
        <taxon>Lysobacteraceae</taxon>
        <taxon>Luteimonas</taxon>
    </lineage>
</organism>
<evidence type="ECO:0000256" key="3">
    <source>
        <dbReference type="ARBA" id="ARBA00010327"/>
    </source>
</evidence>